<dbReference type="eggNOG" id="ENOG50337RP">
    <property type="taxonomic scope" value="Bacteria"/>
</dbReference>
<gene>
    <name evidence="2" type="ORF">DGI_3196</name>
</gene>
<dbReference type="RefSeq" id="WP_021761997.1">
    <property type="nucleotide sequence ID" value="NC_022444.1"/>
</dbReference>
<dbReference type="KEGG" id="dgg:DGI_3196"/>
<dbReference type="Proteomes" id="UP000016587">
    <property type="component" value="Chromosome"/>
</dbReference>
<dbReference type="Pfam" id="PF07862">
    <property type="entry name" value="Nif11"/>
    <property type="match status" value="1"/>
</dbReference>
<dbReference type="EMBL" id="CP006585">
    <property type="protein sequence ID" value="AGW14904.1"/>
    <property type="molecule type" value="Genomic_DNA"/>
</dbReference>
<dbReference type="PATRIC" id="fig|1121448.10.peg.3153"/>
<dbReference type="AlphaFoldDB" id="T2GFE3"/>
<dbReference type="NCBIfam" id="TIGR03798">
    <property type="entry name" value="leader_Nif11"/>
    <property type="match status" value="1"/>
</dbReference>
<organism evidence="2 3">
    <name type="scientific">Megalodesulfovibrio gigas (strain ATCC 19364 / DSM 1382 / NCIMB 9332 / VKM B-1759)</name>
    <name type="common">Desulfovibrio gigas</name>
    <dbReference type="NCBI Taxonomy" id="1121448"/>
    <lineage>
        <taxon>Bacteria</taxon>
        <taxon>Pseudomonadati</taxon>
        <taxon>Thermodesulfobacteriota</taxon>
        <taxon>Desulfovibrionia</taxon>
        <taxon>Desulfovibrionales</taxon>
        <taxon>Desulfovibrionaceae</taxon>
        <taxon>Megalodesulfovibrio</taxon>
    </lineage>
</organism>
<proteinExistence type="predicted"/>
<protein>
    <recommendedName>
        <fullName evidence="1">Nif11 domain-containing protein</fullName>
    </recommendedName>
</protein>
<evidence type="ECO:0000313" key="3">
    <source>
        <dbReference type="Proteomes" id="UP000016587"/>
    </source>
</evidence>
<reference evidence="3" key="2">
    <citation type="submission" date="2013-07" db="EMBL/GenBank/DDBJ databases">
        <authorList>
            <person name="Morais-Silva F.O."/>
            <person name="Rezende A.M."/>
            <person name="Pimentel C."/>
            <person name="Resende D.M."/>
            <person name="Santos C.I."/>
            <person name="Clemente C."/>
            <person name="de Oliveira L.M."/>
            <person name="da Silva S.M."/>
            <person name="Costa D.A."/>
            <person name="Varela-Raposo A."/>
            <person name="Horacio E.C.A."/>
            <person name="Matos M."/>
            <person name="Flores O."/>
            <person name="Ruiz J.C."/>
            <person name="Rodrigues-Pousada C."/>
        </authorList>
    </citation>
    <scope>NUCLEOTIDE SEQUENCE [LARGE SCALE GENOMIC DNA]</scope>
    <source>
        <strain evidence="3">ATCC 19364 / DSM 1382 / NCIMB 9332 / VKM B-1759</strain>
    </source>
</reference>
<keyword evidence="3" id="KW-1185">Reference proteome</keyword>
<name>T2GFE3_MEGG1</name>
<dbReference type="InterPro" id="IPR012903">
    <property type="entry name" value="Nif11"/>
</dbReference>
<evidence type="ECO:0000259" key="1">
    <source>
        <dbReference type="Pfam" id="PF07862"/>
    </source>
</evidence>
<sequence>MSIDDALAYMKRMREDPAFRTQVQALHDGDDQDAAWAFVKEQGYEFNFSEFLQAQQEDMESLTLATPQ</sequence>
<feature type="domain" description="Nif11" evidence="1">
    <location>
        <begin position="1"/>
        <end position="47"/>
    </location>
</feature>
<evidence type="ECO:0000313" key="2">
    <source>
        <dbReference type="EMBL" id="AGW14904.1"/>
    </source>
</evidence>
<dbReference type="HOGENOM" id="CLU_2840270_0_0_7"/>
<reference evidence="2 3" key="1">
    <citation type="journal article" date="2013" name="J. Bacteriol.">
        <title>Roles of HynAB and Ech, the only two hydrogenases found in the model sulfate reducer Desulfovibrio gigas.</title>
        <authorList>
            <person name="Morais-Silva F.O."/>
            <person name="Santos C.I."/>
            <person name="Rodrigues R."/>
            <person name="Pereira I.A."/>
            <person name="Rodrigues-Pousada C."/>
        </authorList>
    </citation>
    <scope>NUCLEOTIDE SEQUENCE [LARGE SCALE GENOMIC DNA]</scope>
    <source>
        <strain evidence="3">ATCC 19364 / DSM 1382 / NCIMB 9332 / VKM B-1759</strain>
    </source>
</reference>
<dbReference type="InterPro" id="IPR022516">
    <property type="entry name" value="CHP03798_Ocin"/>
</dbReference>
<dbReference type="STRING" id="1121448.DGI_3196"/>
<dbReference type="OrthoDB" id="5461162at2"/>
<accession>T2GFE3</accession>